<name>A0ACC0WTZ7_9STRA</name>
<comment type="caution">
    <text evidence="1">The sequence shown here is derived from an EMBL/GenBank/DDBJ whole genome shotgun (WGS) entry which is preliminary data.</text>
</comment>
<proteinExistence type="predicted"/>
<accession>A0ACC0WTZ7</accession>
<sequence>MAILKPGADAIVRLENRITPLDDILKELRQVHWKISSCMYCALLEDVHAGSMIQSISKPSPFYP</sequence>
<protein>
    <submittedName>
        <fullName evidence="1">Uncharacterized protein</fullName>
    </submittedName>
</protein>
<keyword evidence="2" id="KW-1185">Reference proteome</keyword>
<evidence type="ECO:0000313" key="1">
    <source>
        <dbReference type="EMBL" id="KAI9922170.1"/>
    </source>
</evidence>
<organism evidence="1 2">
    <name type="scientific">Peronosclerospora sorghi</name>
    <dbReference type="NCBI Taxonomy" id="230839"/>
    <lineage>
        <taxon>Eukaryota</taxon>
        <taxon>Sar</taxon>
        <taxon>Stramenopiles</taxon>
        <taxon>Oomycota</taxon>
        <taxon>Peronosporomycetes</taxon>
        <taxon>Peronosporales</taxon>
        <taxon>Peronosporaceae</taxon>
        <taxon>Peronosclerospora</taxon>
    </lineage>
</organism>
<dbReference type="Proteomes" id="UP001163321">
    <property type="component" value="Chromosome 1"/>
</dbReference>
<dbReference type="EMBL" id="CM047580">
    <property type="protein sequence ID" value="KAI9922170.1"/>
    <property type="molecule type" value="Genomic_DNA"/>
</dbReference>
<evidence type="ECO:0000313" key="2">
    <source>
        <dbReference type="Proteomes" id="UP001163321"/>
    </source>
</evidence>
<gene>
    <name evidence="1" type="ORF">PsorP6_002207</name>
</gene>
<reference evidence="1 2" key="1">
    <citation type="journal article" date="2022" name="bioRxiv">
        <title>The genome of the oomycete Peronosclerospora sorghi, a cosmopolitan pathogen of maize and sorghum, is inflated with dispersed pseudogenes.</title>
        <authorList>
            <person name="Fletcher K."/>
            <person name="Martin F."/>
            <person name="Isakeit T."/>
            <person name="Cavanaugh K."/>
            <person name="Magill C."/>
            <person name="Michelmore R."/>
        </authorList>
    </citation>
    <scope>NUCLEOTIDE SEQUENCE [LARGE SCALE GENOMIC DNA]</scope>
    <source>
        <strain evidence="1">P6</strain>
    </source>
</reference>